<keyword evidence="16" id="KW-0539">Nucleus</keyword>
<dbReference type="EMBL" id="CP045904">
    <property type="protein sequence ID" value="QQP36243.1"/>
    <property type="molecule type" value="Genomic_DNA"/>
</dbReference>
<keyword evidence="14" id="KW-0866">Nonsense-mediated mRNA decay</keyword>
<dbReference type="GO" id="GO:0035145">
    <property type="term" value="C:exon-exon junction complex"/>
    <property type="evidence" value="ECO:0007669"/>
    <property type="project" value="InterPro"/>
</dbReference>
<dbReference type="GO" id="GO:0006417">
    <property type="term" value="P:regulation of translation"/>
    <property type="evidence" value="ECO:0007669"/>
    <property type="project" value="UniProtKB-KW"/>
</dbReference>
<feature type="compositionally biased region" description="Basic and acidic residues" evidence="18">
    <location>
        <begin position="91"/>
        <end position="101"/>
    </location>
</feature>
<dbReference type="GO" id="GO:0016607">
    <property type="term" value="C:nuclear speck"/>
    <property type="evidence" value="ECO:0007669"/>
    <property type="project" value="UniProtKB-SubCell"/>
</dbReference>
<evidence type="ECO:0000256" key="9">
    <source>
        <dbReference type="ARBA" id="ARBA00022664"/>
    </source>
</evidence>
<dbReference type="InterPro" id="IPR028544">
    <property type="entry name" value="CASC3"/>
</dbReference>
<evidence type="ECO:0000256" key="2">
    <source>
        <dbReference type="ARBA" id="ARBA00004279"/>
    </source>
</evidence>
<dbReference type="PANTHER" id="PTHR13434">
    <property type="entry name" value="PROTEIN CASC3"/>
    <property type="match status" value="1"/>
</dbReference>
<feature type="compositionally biased region" description="Basic and acidic residues" evidence="18">
    <location>
        <begin position="162"/>
        <end position="171"/>
    </location>
</feature>
<organism evidence="20 21">
    <name type="scientific">Caligus rogercresseyi</name>
    <name type="common">Sea louse</name>
    <dbReference type="NCBI Taxonomy" id="217165"/>
    <lineage>
        <taxon>Eukaryota</taxon>
        <taxon>Metazoa</taxon>
        <taxon>Ecdysozoa</taxon>
        <taxon>Arthropoda</taxon>
        <taxon>Crustacea</taxon>
        <taxon>Multicrustacea</taxon>
        <taxon>Hexanauplia</taxon>
        <taxon>Copepoda</taxon>
        <taxon>Siphonostomatoida</taxon>
        <taxon>Caligidae</taxon>
        <taxon>Caligus</taxon>
    </lineage>
</organism>
<comment type="subcellular location">
    <subcellularLocation>
        <location evidence="2">Cell projection</location>
        <location evidence="2">Dendrite</location>
    </subcellularLocation>
    <subcellularLocation>
        <location evidence="1">Cytoplasm</location>
        <location evidence="1">Stress granule</location>
    </subcellularLocation>
    <subcellularLocation>
        <location evidence="4">Cytoplasm</location>
        <location evidence="4">Perinuclear region</location>
    </subcellularLocation>
    <subcellularLocation>
        <location evidence="3">Nucleus speckle</location>
    </subcellularLocation>
</comment>
<feature type="compositionally biased region" description="Basic residues" evidence="18">
    <location>
        <begin position="146"/>
        <end position="161"/>
    </location>
</feature>
<dbReference type="Pfam" id="PF09405">
    <property type="entry name" value="Btz"/>
    <property type="match status" value="2"/>
</dbReference>
<sequence>MSIAKEETRPGSLESIGSARSVDEAHRLQEEGEEAGSVPEVISSSRSSSSSSSSREPRPSACPPESSKAPAAVVDDDQDRRNPQYIPKRGVFYEHDDRIDSSEEDEDNEDEWGHDKFAEGDQAPKTKDELVSVYGYDIRNEDTAPRARRRRKYGRGPNKYTRKWEKRGCLR</sequence>
<keyword evidence="15" id="KW-0508">mRNA splicing</keyword>
<evidence type="ECO:0000256" key="6">
    <source>
        <dbReference type="ARBA" id="ARBA00019964"/>
    </source>
</evidence>
<evidence type="ECO:0000313" key="21">
    <source>
        <dbReference type="Proteomes" id="UP000595437"/>
    </source>
</evidence>
<feature type="region of interest" description="Disordered" evidence="18">
    <location>
        <begin position="142"/>
        <end position="171"/>
    </location>
</feature>
<keyword evidence="17" id="KW-0966">Cell projection</keyword>
<keyword evidence="11" id="KW-0509">mRNA transport</keyword>
<dbReference type="GO" id="GO:0010494">
    <property type="term" value="C:cytoplasmic stress granule"/>
    <property type="evidence" value="ECO:0007669"/>
    <property type="project" value="UniProtKB-SubCell"/>
</dbReference>
<dbReference type="GO" id="GO:0000184">
    <property type="term" value="P:nuclear-transcribed mRNA catabolic process, nonsense-mediated decay"/>
    <property type="evidence" value="ECO:0007669"/>
    <property type="project" value="UniProtKB-KW"/>
</dbReference>
<dbReference type="InterPro" id="IPR018545">
    <property type="entry name" value="Btz_dom"/>
</dbReference>
<keyword evidence="13" id="KW-0694">RNA-binding</keyword>
<name>A0A7T8GR64_CALRO</name>
<dbReference type="Proteomes" id="UP000595437">
    <property type="component" value="Chromosome 15"/>
</dbReference>
<evidence type="ECO:0000256" key="1">
    <source>
        <dbReference type="ARBA" id="ARBA00004210"/>
    </source>
</evidence>
<feature type="compositionally biased region" description="Basic and acidic residues" evidence="18">
    <location>
        <begin position="111"/>
        <end position="127"/>
    </location>
</feature>
<keyword evidence="10" id="KW-0747">Spliceosome</keyword>
<evidence type="ECO:0000313" key="20">
    <source>
        <dbReference type="EMBL" id="QQP36243.1"/>
    </source>
</evidence>
<dbReference type="PANTHER" id="PTHR13434:SF0">
    <property type="entry name" value="PROTEIN CASC3"/>
    <property type="match status" value="1"/>
</dbReference>
<accession>A0A7T8GR64</accession>
<dbReference type="OrthoDB" id="657902at2759"/>
<evidence type="ECO:0000256" key="7">
    <source>
        <dbReference type="ARBA" id="ARBA00022448"/>
    </source>
</evidence>
<evidence type="ECO:0000256" key="3">
    <source>
        <dbReference type="ARBA" id="ARBA00004324"/>
    </source>
</evidence>
<evidence type="ECO:0000256" key="10">
    <source>
        <dbReference type="ARBA" id="ARBA00022728"/>
    </source>
</evidence>
<feature type="domain" description="Btz" evidence="19">
    <location>
        <begin position="44"/>
        <end position="143"/>
    </location>
</feature>
<evidence type="ECO:0000256" key="14">
    <source>
        <dbReference type="ARBA" id="ARBA00023161"/>
    </source>
</evidence>
<keyword evidence="7" id="KW-0813">Transport</keyword>
<evidence type="ECO:0000256" key="17">
    <source>
        <dbReference type="ARBA" id="ARBA00023273"/>
    </source>
</evidence>
<evidence type="ECO:0000256" key="11">
    <source>
        <dbReference type="ARBA" id="ARBA00022816"/>
    </source>
</evidence>
<feature type="compositionally biased region" description="Basic and acidic residues" evidence="18">
    <location>
        <begin position="21"/>
        <end position="30"/>
    </location>
</feature>
<evidence type="ECO:0000256" key="12">
    <source>
        <dbReference type="ARBA" id="ARBA00022845"/>
    </source>
</evidence>
<evidence type="ECO:0000259" key="19">
    <source>
        <dbReference type="SMART" id="SM01044"/>
    </source>
</evidence>
<reference evidence="21" key="1">
    <citation type="submission" date="2021-01" db="EMBL/GenBank/DDBJ databases">
        <title>Caligus Genome Assembly.</title>
        <authorList>
            <person name="Gallardo-Escarate C."/>
        </authorList>
    </citation>
    <scope>NUCLEOTIDE SEQUENCE [LARGE SCALE GENOMIC DNA]</scope>
</reference>
<feature type="region of interest" description="Disordered" evidence="18">
    <location>
        <begin position="1"/>
        <end position="127"/>
    </location>
</feature>
<dbReference type="GO" id="GO:0003729">
    <property type="term" value="F:mRNA binding"/>
    <property type="evidence" value="ECO:0007669"/>
    <property type="project" value="InterPro"/>
</dbReference>
<dbReference type="GO" id="GO:0048471">
    <property type="term" value="C:perinuclear region of cytoplasm"/>
    <property type="evidence" value="ECO:0007669"/>
    <property type="project" value="UniProtKB-SubCell"/>
</dbReference>
<protein>
    <recommendedName>
        <fullName evidence="6">Protein CASC3</fullName>
    </recommendedName>
</protein>
<keyword evidence="9" id="KW-0507">mRNA processing</keyword>
<evidence type="ECO:0000256" key="15">
    <source>
        <dbReference type="ARBA" id="ARBA00023187"/>
    </source>
</evidence>
<evidence type="ECO:0000256" key="13">
    <source>
        <dbReference type="ARBA" id="ARBA00022884"/>
    </source>
</evidence>
<dbReference type="GO" id="GO:0030425">
    <property type="term" value="C:dendrite"/>
    <property type="evidence" value="ECO:0007669"/>
    <property type="project" value="UniProtKB-SubCell"/>
</dbReference>
<dbReference type="GO" id="GO:0006397">
    <property type="term" value="P:mRNA processing"/>
    <property type="evidence" value="ECO:0007669"/>
    <property type="project" value="UniProtKB-KW"/>
</dbReference>
<dbReference type="GO" id="GO:0008380">
    <property type="term" value="P:RNA splicing"/>
    <property type="evidence" value="ECO:0007669"/>
    <property type="project" value="UniProtKB-KW"/>
</dbReference>
<keyword evidence="12" id="KW-0810">Translation regulation</keyword>
<evidence type="ECO:0000256" key="5">
    <source>
        <dbReference type="ARBA" id="ARBA00009548"/>
    </source>
</evidence>
<keyword evidence="8" id="KW-0963">Cytoplasm</keyword>
<feature type="compositionally biased region" description="Low complexity" evidence="18">
    <location>
        <begin position="37"/>
        <end position="54"/>
    </location>
</feature>
<evidence type="ECO:0000256" key="4">
    <source>
        <dbReference type="ARBA" id="ARBA00004556"/>
    </source>
</evidence>
<gene>
    <name evidence="20" type="ORF">FKW44_021283</name>
</gene>
<keyword evidence="21" id="KW-1185">Reference proteome</keyword>
<dbReference type="GO" id="GO:0051028">
    <property type="term" value="P:mRNA transport"/>
    <property type="evidence" value="ECO:0007669"/>
    <property type="project" value="UniProtKB-KW"/>
</dbReference>
<dbReference type="AlphaFoldDB" id="A0A7T8GR64"/>
<comment type="similarity">
    <text evidence="5">Belongs to the CASC3 family.</text>
</comment>
<dbReference type="SMART" id="SM01044">
    <property type="entry name" value="Btz"/>
    <property type="match status" value="1"/>
</dbReference>
<evidence type="ECO:0000256" key="18">
    <source>
        <dbReference type="SAM" id="MobiDB-lite"/>
    </source>
</evidence>
<evidence type="ECO:0000256" key="8">
    <source>
        <dbReference type="ARBA" id="ARBA00022490"/>
    </source>
</evidence>
<dbReference type="GO" id="GO:0005681">
    <property type="term" value="C:spliceosomal complex"/>
    <property type="evidence" value="ECO:0007669"/>
    <property type="project" value="UniProtKB-KW"/>
</dbReference>
<proteinExistence type="inferred from homology"/>
<evidence type="ECO:0000256" key="16">
    <source>
        <dbReference type="ARBA" id="ARBA00023242"/>
    </source>
</evidence>